<feature type="domain" description="N-acetyltransferase" evidence="2">
    <location>
        <begin position="2"/>
        <end position="92"/>
    </location>
</feature>
<proteinExistence type="predicted"/>
<evidence type="ECO:0000313" key="3">
    <source>
        <dbReference type="EMBL" id="SEQ10424.1"/>
    </source>
</evidence>
<dbReference type="EMBL" id="FOEN01000005">
    <property type="protein sequence ID" value="SEQ10424.1"/>
    <property type="molecule type" value="Genomic_DNA"/>
</dbReference>
<dbReference type="InterPro" id="IPR045057">
    <property type="entry name" value="Gcn5-rel_NAT"/>
</dbReference>
<dbReference type="PROSITE" id="PS51186">
    <property type="entry name" value="GNAT"/>
    <property type="match status" value="1"/>
</dbReference>
<evidence type="ECO:0000313" key="4">
    <source>
        <dbReference type="Proteomes" id="UP000198833"/>
    </source>
</evidence>
<dbReference type="OrthoDB" id="9793389at2"/>
<evidence type="ECO:0000259" key="1">
    <source>
        <dbReference type="PROSITE" id="PS51186"/>
    </source>
</evidence>
<feature type="domain" description="N-acetyltransferase" evidence="1">
    <location>
        <begin position="1"/>
        <end position="95"/>
    </location>
</feature>
<gene>
    <name evidence="3" type="ORF">SAMN04488558_10580</name>
</gene>
<dbReference type="InterPro" id="IPR031165">
    <property type="entry name" value="GNAT_YJDJ"/>
</dbReference>
<dbReference type="Gene3D" id="3.40.630.30">
    <property type="match status" value="1"/>
</dbReference>
<reference evidence="3 4" key="1">
    <citation type="submission" date="2016-10" db="EMBL/GenBank/DDBJ databases">
        <authorList>
            <person name="de Groot N.N."/>
        </authorList>
    </citation>
    <scope>NUCLEOTIDE SEQUENCE [LARGE SCALE GENOMIC DNA]</scope>
    <source>
        <strain evidence="3 4">DSM 15695</strain>
    </source>
</reference>
<dbReference type="InterPro" id="IPR016181">
    <property type="entry name" value="Acyl_CoA_acyltransferase"/>
</dbReference>
<organism evidence="3 4">
    <name type="scientific">Ignavigranum ruoffiae</name>
    <dbReference type="NCBI Taxonomy" id="89093"/>
    <lineage>
        <taxon>Bacteria</taxon>
        <taxon>Bacillati</taxon>
        <taxon>Bacillota</taxon>
        <taxon>Bacilli</taxon>
        <taxon>Lactobacillales</taxon>
        <taxon>Aerococcaceae</taxon>
        <taxon>Ignavigranum</taxon>
    </lineage>
</organism>
<dbReference type="CDD" id="cd04301">
    <property type="entry name" value="NAT_SF"/>
    <property type="match status" value="1"/>
</dbReference>
<keyword evidence="4" id="KW-1185">Reference proteome</keyword>
<dbReference type="GO" id="GO:0016747">
    <property type="term" value="F:acyltransferase activity, transferring groups other than amino-acyl groups"/>
    <property type="evidence" value="ECO:0007669"/>
    <property type="project" value="InterPro"/>
</dbReference>
<dbReference type="Proteomes" id="UP000198833">
    <property type="component" value="Unassembled WGS sequence"/>
</dbReference>
<dbReference type="STRING" id="89093.SAMN04488558_10580"/>
<accession>A0A1H9DA99</accession>
<evidence type="ECO:0000259" key="2">
    <source>
        <dbReference type="PROSITE" id="PS51729"/>
    </source>
</evidence>
<sequence length="95" mass="10803">MEFLREDHAIVVRNDKGQMIAEITYRDTDDPKVVAADHTYTSDSLRGQGVASQLLDELIQDMKAQGKKIYPICPYVVKKFDDEPVKYADIDARKA</sequence>
<dbReference type="PANTHER" id="PTHR31435:SF10">
    <property type="entry name" value="BSR4717 PROTEIN"/>
    <property type="match status" value="1"/>
</dbReference>
<protein>
    <submittedName>
        <fullName evidence="3">Uncharacterized protein</fullName>
    </submittedName>
</protein>
<dbReference type="AlphaFoldDB" id="A0A1H9DA99"/>
<dbReference type="PANTHER" id="PTHR31435">
    <property type="entry name" value="PROTEIN NATD1"/>
    <property type="match status" value="1"/>
</dbReference>
<name>A0A1H9DA99_9LACT</name>
<dbReference type="RefSeq" id="WP_092571576.1">
    <property type="nucleotide sequence ID" value="NZ_CALUDV010000001.1"/>
</dbReference>
<dbReference type="InterPro" id="IPR000182">
    <property type="entry name" value="GNAT_dom"/>
</dbReference>
<dbReference type="Pfam" id="PF14542">
    <property type="entry name" value="Acetyltransf_CG"/>
    <property type="match status" value="1"/>
</dbReference>
<dbReference type="SUPFAM" id="SSF55729">
    <property type="entry name" value="Acyl-CoA N-acyltransferases (Nat)"/>
    <property type="match status" value="1"/>
</dbReference>
<dbReference type="PROSITE" id="PS51729">
    <property type="entry name" value="GNAT_YJDJ"/>
    <property type="match status" value="1"/>
</dbReference>